<accession>A0A8S1P5X7</accession>
<keyword evidence="2" id="KW-1185">Reference proteome</keyword>
<evidence type="ECO:0000313" key="1">
    <source>
        <dbReference type="EMBL" id="CAD8098413.1"/>
    </source>
</evidence>
<reference evidence="1" key="1">
    <citation type="submission" date="2021-01" db="EMBL/GenBank/DDBJ databases">
        <authorList>
            <consortium name="Genoscope - CEA"/>
            <person name="William W."/>
        </authorList>
    </citation>
    <scope>NUCLEOTIDE SEQUENCE</scope>
</reference>
<dbReference type="AlphaFoldDB" id="A0A8S1P5X7"/>
<protein>
    <submittedName>
        <fullName evidence="1">Uncharacterized protein</fullName>
    </submittedName>
</protein>
<comment type="caution">
    <text evidence="1">The sequence shown here is derived from an EMBL/GenBank/DDBJ whole genome shotgun (WGS) entry which is preliminary data.</text>
</comment>
<dbReference type="OrthoDB" id="290681at2759"/>
<name>A0A8S1P5X7_9CILI</name>
<dbReference type="EMBL" id="CAJJDN010000070">
    <property type="protein sequence ID" value="CAD8098413.1"/>
    <property type="molecule type" value="Genomic_DNA"/>
</dbReference>
<dbReference type="Proteomes" id="UP000692954">
    <property type="component" value="Unassembled WGS sequence"/>
</dbReference>
<proteinExistence type="predicted"/>
<evidence type="ECO:0000313" key="2">
    <source>
        <dbReference type="Proteomes" id="UP000692954"/>
    </source>
</evidence>
<organism evidence="1 2">
    <name type="scientific">Paramecium sonneborni</name>
    <dbReference type="NCBI Taxonomy" id="65129"/>
    <lineage>
        <taxon>Eukaryota</taxon>
        <taxon>Sar</taxon>
        <taxon>Alveolata</taxon>
        <taxon>Ciliophora</taxon>
        <taxon>Intramacronucleata</taxon>
        <taxon>Oligohymenophorea</taxon>
        <taxon>Peniculida</taxon>
        <taxon>Parameciidae</taxon>
        <taxon>Paramecium</taxon>
    </lineage>
</organism>
<sequence>MKNNNNQQFKQVTFLFRKYKLDSDINQTLSSQRFSSINPQIKLLPRIQPIQTQSQPNSPVKIKSPNVNYPTITTTKMQIALIEQMHQTIRQKHFVQFSNTRNQKKQDNFSQTTLDEAKLLQYLD</sequence>
<gene>
    <name evidence="1" type="ORF">PSON_ATCC_30995.1.T0700106</name>
</gene>